<dbReference type="InterPro" id="IPR050765">
    <property type="entry name" value="Riboflavin_Biosynth_HTPR"/>
</dbReference>
<dbReference type="AlphaFoldDB" id="A0A5M6D8T9"/>
<organism evidence="2 3">
    <name type="scientific">Adhaeribacter rhizoryzae</name>
    <dbReference type="NCBI Taxonomy" id="2607907"/>
    <lineage>
        <taxon>Bacteria</taxon>
        <taxon>Pseudomonadati</taxon>
        <taxon>Bacteroidota</taxon>
        <taxon>Cytophagia</taxon>
        <taxon>Cytophagales</taxon>
        <taxon>Hymenobacteraceae</taxon>
        <taxon>Adhaeribacter</taxon>
    </lineage>
</organism>
<keyword evidence="3" id="KW-1185">Reference proteome</keyword>
<dbReference type="RefSeq" id="WP_150089421.1">
    <property type="nucleotide sequence ID" value="NZ_VWSF01000012.1"/>
</dbReference>
<dbReference type="SUPFAM" id="SSF53597">
    <property type="entry name" value="Dihydrofolate reductase-like"/>
    <property type="match status" value="1"/>
</dbReference>
<dbReference type="Gene3D" id="3.40.430.10">
    <property type="entry name" value="Dihydrofolate Reductase, subunit A"/>
    <property type="match status" value="1"/>
</dbReference>
<dbReference type="InterPro" id="IPR002734">
    <property type="entry name" value="RibDG_C"/>
</dbReference>
<comment type="caution">
    <text evidence="2">The sequence shown here is derived from an EMBL/GenBank/DDBJ whole genome shotgun (WGS) entry which is preliminary data.</text>
</comment>
<accession>A0A5M6D8T9</accession>
<sequence>MRKVILNLAISLDGLIEGPNGEFDWCFTDQDYGMTEFLESVDTIVFGRKSYELMLGFEADPYPGKHKYVFSRSLKTDAPQTNFVSGNVAEIINQIQQQPGKDIWLFGGADLTTAFLNANLINELQLSIHPIVLGQGKPLFVNIAERKHFRLINTKTYESGLLQAIYERIDAPLNNV</sequence>
<proteinExistence type="predicted"/>
<dbReference type="EMBL" id="VWSF01000012">
    <property type="protein sequence ID" value="KAA5543931.1"/>
    <property type="molecule type" value="Genomic_DNA"/>
</dbReference>
<gene>
    <name evidence="2" type="ORF">F0145_15215</name>
</gene>
<dbReference type="PANTHER" id="PTHR38011">
    <property type="entry name" value="DIHYDROFOLATE REDUCTASE FAMILY PROTEIN (AFU_ORTHOLOGUE AFUA_8G06820)"/>
    <property type="match status" value="1"/>
</dbReference>
<feature type="domain" description="Bacterial bifunctional deaminase-reductase C-terminal" evidence="1">
    <location>
        <begin position="2"/>
        <end position="161"/>
    </location>
</feature>
<dbReference type="GO" id="GO:0009231">
    <property type="term" value="P:riboflavin biosynthetic process"/>
    <property type="evidence" value="ECO:0007669"/>
    <property type="project" value="InterPro"/>
</dbReference>
<reference evidence="2 3" key="1">
    <citation type="submission" date="2019-09" db="EMBL/GenBank/DDBJ databases">
        <title>Genome sequence and assembly of Adhaeribacter sp.</title>
        <authorList>
            <person name="Chhetri G."/>
        </authorList>
    </citation>
    <scope>NUCLEOTIDE SEQUENCE [LARGE SCALE GENOMIC DNA]</scope>
    <source>
        <strain evidence="2 3">DK36</strain>
    </source>
</reference>
<dbReference type="Pfam" id="PF01872">
    <property type="entry name" value="RibD_C"/>
    <property type="match status" value="1"/>
</dbReference>
<dbReference type="PANTHER" id="PTHR38011:SF11">
    <property type="entry name" value="2,5-DIAMINO-6-RIBOSYLAMINO-4(3H)-PYRIMIDINONE 5'-PHOSPHATE REDUCTASE"/>
    <property type="match status" value="1"/>
</dbReference>
<evidence type="ECO:0000259" key="1">
    <source>
        <dbReference type="Pfam" id="PF01872"/>
    </source>
</evidence>
<name>A0A5M6D8T9_9BACT</name>
<dbReference type="Proteomes" id="UP000323426">
    <property type="component" value="Unassembled WGS sequence"/>
</dbReference>
<dbReference type="InterPro" id="IPR024072">
    <property type="entry name" value="DHFR-like_dom_sf"/>
</dbReference>
<protein>
    <submittedName>
        <fullName evidence="2">Dihydrofolate reductase</fullName>
    </submittedName>
</protein>
<evidence type="ECO:0000313" key="3">
    <source>
        <dbReference type="Proteomes" id="UP000323426"/>
    </source>
</evidence>
<dbReference type="GO" id="GO:0008703">
    <property type="term" value="F:5-amino-6-(5-phosphoribosylamino)uracil reductase activity"/>
    <property type="evidence" value="ECO:0007669"/>
    <property type="project" value="InterPro"/>
</dbReference>
<evidence type="ECO:0000313" key="2">
    <source>
        <dbReference type="EMBL" id="KAA5543931.1"/>
    </source>
</evidence>